<dbReference type="InterPro" id="IPR050109">
    <property type="entry name" value="HTH-type_TetR-like_transc_reg"/>
</dbReference>
<dbReference type="SUPFAM" id="SSF46689">
    <property type="entry name" value="Homeodomain-like"/>
    <property type="match status" value="1"/>
</dbReference>
<dbReference type="InterPro" id="IPR009057">
    <property type="entry name" value="Homeodomain-like_sf"/>
</dbReference>
<feature type="compositionally biased region" description="Basic and acidic residues" evidence="5">
    <location>
        <begin position="18"/>
        <end position="32"/>
    </location>
</feature>
<dbReference type="PROSITE" id="PS50977">
    <property type="entry name" value="HTH_TETR_2"/>
    <property type="match status" value="1"/>
</dbReference>
<dbReference type="InterPro" id="IPR001647">
    <property type="entry name" value="HTH_TetR"/>
</dbReference>
<evidence type="ECO:0000256" key="5">
    <source>
        <dbReference type="SAM" id="MobiDB-lite"/>
    </source>
</evidence>
<feature type="domain" description="HTH tetR-type" evidence="6">
    <location>
        <begin position="30"/>
        <end position="90"/>
    </location>
</feature>
<protein>
    <submittedName>
        <fullName evidence="7">TetR family transcriptional regulator</fullName>
    </submittedName>
</protein>
<evidence type="ECO:0000313" key="8">
    <source>
        <dbReference type="Proteomes" id="UP000325516"/>
    </source>
</evidence>
<dbReference type="GO" id="GO:0000976">
    <property type="term" value="F:transcription cis-regulatory region binding"/>
    <property type="evidence" value="ECO:0007669"/>
    <property type="project" value="TreeGrafter"/>
</dbReference>
<evidence type="ECO:0000256" key="3">
    <source>
        <dbReference type="ARBA" id="ARBA00023163"/>
    </source>
</evidence>
<name>A0A5J6L0A9_9MICO</name>
<keyword evidence="1" id="KW-0805">Transcription regulation</keyword>
<gene>
    <name evidence="7" type="ORF">F6J85_01520</name>
</gene>
<dbReference type="Proteomes" id="UP000325516">
    <property type="component" value="Chromosome"/>
</dbReference>
<dbReference type="AlphaFoldDB" id="A0A5J6L0A9"/>
<evidence type="ECO:0000256" key="2">
    <source>
        <dbReference type="ARBA" id="ARBA00023125"/>
    </source>
</evidence>
<dbReference type="PANTHER" id="PTHR30055">
    <property type="entry name" value="HTH-TYPE TRANSCRIPTIONAL REGULATOR RUTR"/>
    <property type="match status" value="1"/>
</dbReference>
<evidence type="ECO:0000313" key="7">
    <source>
        <dbReference type="EMBL" id="QEW01907.1"/>
    </source>
</evidence>
<dbReference type="RefSeq" id="WP_150923551.1">
    <property type="nucleotide sequence ID" value="NZ_CP044232.1"/>
</dbReference>
<keyword evidence="3" id="KW-0804">Transcription</keyword>
<feature type="region of interest" description="Disordered" evidence="5">
    <location>
        <begin position="1"/>
        <end position="32"/>
    </location>
</feature>
<evidence type="ECO:0000256" key="4">
    <source>
        <dbReference type="PROSITE-ProRule" id="PRU00335"/>
    </source>
</evidence>
<dbReference type="EMBL" id="CP044232">
    <property type="protein sequence ID" value="QEW01907.1"/>
    <property type="molecule type" value="Genomic_DNA"/>
</dbReference>
<dbReference type="Gene3D" id="1.10.357.10">
    <property type="entry name" value="Tetracycline Repressor, domain 2"/>
    <property type="match status" value="1"/>
</dbReference>
<keyword evidence="2 4" id="KW-0238">DNA-binding</keyword>
<dbReference type="PRINTS" id="PR00455">
    <property type="entry name" value="HTHTETR"/>
</dbReference>
<evidence type="ECO:0000256" key="1">
    <source>
        <dbReference type="ARBA" id="ARBA00023015"/>
    </source>
</evidence>
<dbReference type="KEGG" id="mlz:F6J85_01520"/>
<evidence type="ECO:0000259" key="6">
    <source>
        <dbReference type="PROSITE" id="PS50977"/>
    </source>
</evidence>
<dbReference type="Pfam" id="PF00440">
    <property type="entry name" value="TetR_N"/>
    <property type="match status" value="1"/>
</dbReference>
<reference evidence="8" key="1">
    <citation type="submission" date="2019-09" db="EMBL/GenBank/DDBJ databases">
        <title>Mumia zhuanghuii sp. nov. isolated from the intestinal contents of plateau pika (Ochotona curzoniae) in the Qinghai-Tibet plateau of China.</title>
        <authorList>
            <person name="Tian Z."/>
        </authorList>
    </citation>
    <scope>NUCLEOTIDE SEQUENCE [LARGE SCALE GENOMIC DNA]</scope>
    <source>
        <strain evidence="8">L-031</strain>
    </source>
</reference>
<dbReference type="PANTHER" id="PTHR30055:SF238">
    <property type="entry name" value="MYCOFACTOCIN BIOSYNTHESIS TRANSCRIPTIONAL REGULATOR MFTR-RELATED"/>
    <property type="match status" value="1"/>
</dbReference>
<keyword evidence="8" id="KW-1185">Reference proteome</keyword>
<dbReference type="GO" id="GO:0003700">
    <property type="term" value="F:DNA-binding transcription factor activity"/>
    <property type="evidence" value="ECO:0007669"/>
    <property type="project" value="TreeGrafter"/>
</dbReference>
<sequence>MLEPDDRRRNNTGPADDPDAHRGLREQRRRETRRGIADAAIELFERQGVTATTVEEIAEAAGIAPRTFYRHAVTKENALFVDDDSMERLIASVRAVDGAAPEVRRTIEQAYLASIDAFDAEQPDTHTRILRARRLVLAEPGLLSRALARDDEYVQALTTIVLHADDDPDADEIRARAVVTAINTNVRLAYDEWARRAERGQKASVRHLYLQVRSVLIDHFTADDVD</sequence>
<proteinExistence type="predicted"/>
<feature type="DNA-binding region" description="H-T-H motif" evidence="4">
    <location>
        <begin position="53"/>
        <end position="72"/>
    </location>
</feature>
<organism evidence="7 8">
    <name type="scientific">Microbacterium lushaniae</name>
    <dbReference type="NCBI Taxonomy" id="2614639"/>
    <lineage>
        <taxon>Bacteria</taxon>
        <taxon>Bacillati</taxon>
        <taxon>Actinomycetota</taxon>
        <taxon>Actinomycetes</taxon>
        <taxon>Micrococcales</taxon>
        <taxon>Microbacteriaceae</taxon>
        <taxon>Microbacterium</taxon>
    </lineage>
</organism>
<accession>A0A5J6L0A9</accession>